<gene>
    <name evidence="1" type="ORF">HICCMSTLAB_LOCUS13700</name>
</gene>
<dbReference type="EMBL" id="CAJNRD030001124">
    <property type="protein sequence ID" value="CAG5109064.1"/>
    <property type="molecule type" value="Genomic_DNA"/>
</dbReference>
<evidence type="ECO:0000313" key="2">
    <source>
        <dbReference type="Proteomes" id="UP000786811"/>
    </source>
</evidence>
<organism evidence="1 2">
    <name type="scientific">Cotesia congregata</name>
    <name type="common">Parasitoid wasp</name>
    <name type="synonym">Apanteles congregatus</name>
    <dbReference type="NCBI Taxonomy" id="51543"/>
    <lineage>
        <taxon>Eukaryota</taxon>
        <taxon>Metazoa</taxon>
        <taxon>Ecdysozoa</taxon>
        <taxon>Arthropoda</taxon>
        <taxon>Hexapoda</taxon>
        <taxon>Insecta</taxon>
        <taxon>Pterygota</taxon>
        <taxon>Neoptera</taxon>
        <taxon>Endopterygota</taxon>
        <taxon>Hymenoptera</taxon>
        <taxon>Apocrita</taxon>
        <taxon>Ichneumonoidea</taxon>
        <taxon>Braconidae</taxon>
        <taxon>Microgastrinae</taxon>
        <taxon>Cotesia</taxon>
    </lineage>
</organism>
<keyword evidence="2" id="KW-1185">Reference proteome</keyword>
<dbReference type="AlphaFoldDB" id="A0A8J2HSI4"/>
<feature type="non-terminal residue" evidence="1">
    <location>
        <position position="1"/>
    </location>
</feature>
<accession>A0A8J2HSI4</accession>
<protein>
    <submittedName>
        <fullName evidence="1">Uncharacterized protein</fullName>
    </submittedName>
</protein>
<reference evidence="1" key="1">
    <citation type="submission" date="2021-04" db="EMBL/GenBank/DDBJ databases">
        <authorList>
            <person name="Chebbi M.A.C M."/>
        </authorList>
    </citation>
    <scope>NUCLEOTIDE SEQUENCE</scope>
</reference>
<comment type="caution">
    <text evidence="1">The sequence shown here is derived from an EMBL/GenBank/DDBJ whole genome shotgun (WGS) entry which is preliminary data.</text>
</comment>
<sequence>ISDFFMNIIVQDTSSSFIVNSDLTHLMSLNVIDEKVCKSFICACVVYIYVHKARKSEREREKVKVHTRACQPATASDNARCEIKPTGTYTLTDRGTTNRSPNAAREWQIKFI</sequence>
<proteinExistence type="predicted"/>
<name>A0A8J2HSI4_COTCN</name>
<dbReference type="Proteomes" id="UP000786811">
    <property type="component" value="Unassembled WGS sequence"/>
</dbReference>
<evidence type="ECO:0000313" key="1">
    <source>
        <dbReference type="EMBL" id="CAG5109064.1"/>
    </source>
</evidence>